<name>A0AAV3YX22_9GAST</name>
<proteinExistence type="predicted"/>
<organism evidence="1 2">
    <name type="scientific">Plakobranchus ocellatus</name>
    <dbReference type="NCBI Taxonomy" id="259542"/>
    <lineage>
        <taxon>Eukaryota</taxon>
        <taxon>Metazoa</taxon>
        <taxon>Spiralia</taxon>
        <taxon>Lophotrochozoa</taxon>
        <taxon>Mollusca</taxon>
        <taxon>Gastropoda</taxon>
        <taxon>Heterobranchia</taxon>
        <taxon>Euthyneura</taxon>
        <taxon>Panpulmonata</taxon>
        <taxon>Sacoglossa</taxon>
        <taxon>Placobranchoidea</taxon>
        <taxon>Plakobranchidae</taxon>
        <taxon>Plakobranchus</taxon>
    </lineage>
</organism>
<dbReference type="EMBL" id="BLXT01001714">
    <property type="protein sequence ID" value="GFN87526.1"/>
    <property type="molecule type" value="Genomic_DNA"/>
</dbReference>
<gene>
    <name evidence="1" type="ORF">PoB_001403200</name>
</gene>
<comment type="caution">
    <text evidence="1">The sequence shown here is derived from an EMBL/GenBank/DDBJ whole genome shotgun (WGS) entry which is preliminary data.</text>
</comment>
<evidence type="ECO:0000313" key="2">
    <source>
        <dbReference type="Proteomes" id="UP000735302"/>
    </source>
</evidence>
<reference evidence="1 2" key="1">
    <citation type="journal article" date="2021" name="Elife">
        <title>Chloroplast acquisition without the gene transfer in kleptoplastic sea slugs, Plakobranchus ocellatus.</title>
        <authorList>
            <person name="Maeda T."/>
            <person name="Takahashi S."/>
            <person name="Yoshida T."/>
            <person name="Shimamura S."/>
            <person name="Takaki Y."/>
            <person name="Nagai Y."/>
            <person name="Toyoda A."/>
            <person name="Suzuki Y."/>
            <person name="Arimoto A."/>
            <person name="Ishii H."/>
            <person name="Satoh N."/>
            <person name="Nishiyama T."/>
            <person name="Hasebe M."/>
            <person name="Maruyama T."/>
            <person name="Minagawa J."/>
            <person name="Obokata J."/>
            <person name="Shigenobu S."/>
        </authorList>
    </citation>
    <scope>NUCLEOTIDE SEQUENCE [LARGE SCALE GENOMIC DNA]</scope>
</reference>
<sequence length="70" mass="8047">MHWSTFGQPLSKEASLESFITRVNPAAAKQTLKQFWRPPGKLQGVFGGHYRDSRVFLEAASVLHLLHWKR</sequence>
<dbReference type="AlphaFoldDB" id="A0AAV3YX22"/>
<keyword evidence="2" id="KW-1185">Reference proteome</keyword>
<accession>A0AAV3YX22</accession>
<evidence type="ECO:0000313" key="1">
    <source>
        <dbReference type="EMBL" id="GFN87526.1"/>
    </source>
</evidence>
<dbReference type="Proteomes" id="UP000735302">
    <property type="component" value="Unassembled WGS sequence"/>
</dbReference>
<protein>
    <submittedName>
        <fullName evidence="1">Uncharacterized protein</fullName>
    </submittedName>
</protein>